<protein>
    <submittedName>
        <fullName evidence="5">Putative selenate reductase subunit YgfK</fullName>
    </submittedName>
</protein>
<dbReference type="InterPro" id="IPR036188">
    <property type="entry name" value="FAD/NAD-bd_sf"/>
</dbReference>
<evidence type="ECO:0000256" key="2">
    <source>
        <dbReference type="ARBA" id="ARBA00023004"/>
    </source>
</evidence>
<evidence type="ECO:0000256" key="3">
    <source>
        <dbReference type="ARBA" id="ARBA00023014"/>
    </source>
</evidence>
<keyword evidence="3" id="KW-0411">Iron-sulfur</keyword>
<dbReference type="SUPFAM" id="SSF51395">
    <property type="entry name" value="FMN-linked oxidoreductases"/>
    <property type="match status" value="1"/>
</dbReference>
<dbReference type="PANTHER" id="PTHR42783">
    <property type="entry name" value="GLUTAMATE SYNTHASE [NADPH] SMALL CHAIN"/>
    <property type="match status" value="1"/>
</dbReference>
<comment type="caution">
    <text evidence="5">The sequence shown here is derived from an EMBL/GenBank/DDBJ whole genome shotgun (WGS) entry which is preliminary data.</text>
</comment>
<dbReference type="SUPFAM" id="SSF46548">
    <property type="entry name" value="alpha-helical ferredoxin"/>
    <property type="match status" value="2"/>
</dbReference>
<evidence type="ECO:0000313" key="5">
    <source>
        <dbReference type="EMBL" id="TLV18303.1"/>
    </source>
</evidence>
<accession>A0A5R9LI51</accession>
<organism evidence="5 6">
    <name type="scientific">Klebsiella indica</name>
    <dbReference type="NCBI Taxonomy" id="2582917"/>
    <lineage>
        <taxon>Bacteria</taxon>
        <taxon>Pseudomonadati</taxon>
        <taxon>Pseudomonadota</taxon>
        <taxon>Gammaproteobacteria</taxon>
        <taxon>Enterobacterales</taxon>
        <taxon>Enterobacteriaceae</taxon>
        <taxon>Klebsiella/Raoultella group</taxon>
        <taxon>Klebsiella</taxon>
    </lineage>
</organism>
<dbReference type="Pfam" id="PF14691">
    <property type="entry name" value="Fer4_20"/>
    <property type="match status" value="1"/>
</dbReference>
<evidence type="ECO:0000256" key="1">
    <source>
        <dbReference type="ARBA" id="ARBA00022723"/>
    </source>
</evidence>
<dbReference type="NCBIfam" id="TIGR03315">
    <property type="entry name" value="Se_ygfK"/>
    <property type="match status" value="1"/>
</dbReference>
<keyword evidence="1" id="KW-0479">Metal-binding</keyword>
<name>A0A5R9LI51_9ENTR</name>
<proteinExistence type="predicted"/>
<evidence type="ECO:0000313" key="6">
    <source>
        <dbReference type="Proteomes" id="UP000307430"/>
    </source>
</evidence>
<dbReference type="Gene3D" id="1.10.1060.10">
    <property type="entry name" value="Alpha-helical ferredoxin"/>
    <property type="match status" value="1"/>
</dbReference>
<dbReference type="Gene3D" id="3.50.50.60">
    <property type="entry name" value="FAD/NAD(P)-binding domain"/>
    <property type="match status" value="2"/>
</dbReference>
<keyword evidence="2" id="KW-0408">Iron</keyword>
<reference evidence="5 6" key="1">
    <citation type="submission" date="2019-05" db="EMBL/GenBank/DDBJ databases">
        <title>Genome sequence of Klebsiella sp strain TOUT106.</title>
        <authorList>
            <person name="Rahi P."/>
            <person name="Chaudhari D."/>
        </authorList>
    </citation>
    <scope>NUCLEOTIDE SEQUENCE [LARGE SCALE GENOMIC DNA]</scope>
    <source>
        <strain evidence="5 6">TOUT106</strain>
    </source>
</reference>
<keyword evidence="6" id="KW-1185">Reference proteome</keyword>
<dbReference type="PROSITE" id="PS00198">
    <property type="entry name" value="4FE4S_FER_1"/>
    <property type="match status" value="1"/>
</dbReference>
<dbReference type="AlphaFoldDB" id="A0A5R9LI51"/>
<dbReference type="PROSITE" id="PS51379">
    <property type="entry name" value="4FE4S_FER_2"/>
    <property type="match status" value="1"/>
</dbReference>
<dbReference type="PANTHER" id="PTHR42783:SF3">
    <property type="entry name" value="GLUTAMATE SYNTHASE [NADPH] SMALL CHAIN-RELATED"/>
    <property type="match status" value="1"/>
</dbReference>
<dbReference type="InterPro" id="IPR017900">
    <property type="entry name" value="4Fe4S_Fe_S_CS"/>
</dbReference>
<dbReference type="Pfam" id="PF07992">
    <property type="entry name" value="Pyr_redox_2"/>
    <property type="match status" value="1"/>
</dbReference>
<feature type="domain" description="4Fe-4S ferredoxin-type" evidence="4">
    <location>
        <begin position="930"/>
        <end position="960"/>
    </location>
</feature>
<dbReference type="InterPro" id="IPR017701">
    <property type="entry name" value="Se_rdtase_YgfK"/>
</dbReference>
<sequence length="1034" mass="115851">MGDIMRPVPFEELLTRIFDEYLQQGSIFGIPEQQFYSPANDRSVNVFGETCATPVGPAAGPHTQLAQNIITSWLTGGRFIELKTVQILDRLELEKPCIDAEDECFNTEWSTEFTLQKAWDEYLKAWFVLHLLEQMFQPASAGAGKSFIFNMSVGYNLDGIKQPPMQQFIDSMIDASAQPKFTQYRDTLSRWLHDDDFLARHGLNKQRETLRALPERIPATLVHGVTLSTMHGCPPHEIEAICQYMLEEKALNTFVKLNPTLLGYARVRQILDSCGFSYIGLKEASFEHDLKLPQALEMLKRLMTLAKKKSLGFGVKLTNTLGTINNKGALPGDEMYMSGRALFPLSINVAAELSRAFDGKLPISYSGGASQLTIRDIFDTGIRPITMATDLLKPGGYLRLSACMRELEASDTWGMTQIDVERLNRLAEDAMTMAYTQKHWKPEDRIEVAESLPLTDCYVAPCVTACAIKQDIPEYIRLMGEQRYADALALIYQRNALPAITGHICDHQCQYNCTRLDYDSALNIRELKKIALEKGWDEYKQRWHKPAGSGSRHPVAVIGAGPAGLAAGYFLARAGHSVTLFEREANAGGVVKNIIPQFRIPAELIQHDIDFVADHGVKFEYGCDAHLTIEQLKNQGYQYVLIATGTDKNSGVKLEGDNPHVWKSLPFLREYNQGSTLNLGKHVVVVGAGNTAMDCARAALRVPGVEKATIVYRRSLQEMPAWREEYEEALHDGVEFRFLMNPQRFAADGTLTLRVMSLGEPDEKGRRRPVETDETITLHADSLITAIGEQQDTDALSAMGVPLNDKGWPEVNANGETRLTNVFMIGDVQRGPSSIVAAIGSARRATDTILYRENIRSHHADKRWNNVNPAEIYQRKGEISVAIIDKDDRDAFVAQEGERCLECNYLCSKCVDVCPNRANVSIAIPGFRNRFQTLHLDAYCNECGNCAQFCPWQGKPYKDKITVFSLAQDFDASSNPGFLVEEDRVRIRLNNQSWVLNIDNDGQFASIPPGLDETCRIISHVHQQHHYLLGRVEV</sequence>
<dbReference type="InterPro" id="IPR028261">
    <property type="entry name" value="DPD_II"/>
</dbReference>
<dbReference type="Proteomes" id="UP000307430">
    <property type="component" value="Unassembled WGS sequence"/>
</dbReference>
<dbReference type="GO" id="GO:0046872">
    <property type="term" value="F:metal ion binding"/>
    <property type="evidence" value="ECO:0007669"/>
    <property type="project" value="UniProtKB-KW"/>
</dbReference>
<dbReference type="InterPro" id="IPR009051">
    <property type="entry name" value="Helical_ferredxn"/>
</dbReference>
<dbReference type="SUPFAM" id="SSF51971">
    <property type="entry name" value="Nucleotide-binding domain"/>
    <property type="match status" value="1"/>
</dbReference>
<gene>
    <name evidence="5" type="primary">ygfK</name>
    <name evidence="5" type="ORF">FE839_10450</name>
</gene>
<dbReference type="RefSeq" id="WP_138360762.1">
    <property type="nucleotide sequence ID" value="NZ_VCHQ01000012.1"/>
</dbReference>
<dbReference type="InterPro" id="IPR023753">
    <property type="entry name" value="FAD/NAD-binding_dom"/>
</dbReference>
<evidence type="ECO:0000259" key="4">
    <source>
        <dbReference type="PROSITE" id="PS51379"/>
    </source>
</evidence>
<dbReference type="EMBL" id="VCHQ01000012">
    <property type="protein sequence ID" value="TLV18303.1"/>
    <property type="molecule type" value="Genomic_DNA"/>
</dbReference>
<dbReference type="InterPro" id="IPR017896">
    <property type="entry name" value="4Fe4S_Fe-S-bd"/>
</dbReference>
<dbReference type="PRINTS" id="PR00419">
    <property type="entry name" value="ADXRDTASE"/>
</dbReference>
<dbReference type="GO" id="GO:0016491">
    <property type="term" value="F:oxidoreductase activity"/>
    <property type="evidence" value="ECO:0007669"/>
    <property type="project" value="InterPro"/>
</dbReference>
<dbReference type="GO" id="GO:0051536">
    <property type="term" value="F:iron-sulfur cluster binding"/>
    <property type="evidence" value="ECO:0007669"/>
    <property type="project" value="UniProtKB-KW"/>
</dbReference>